<dbReference type="Proteomes" id="UP000005835">
    <property type="component" value="Unassembled WGS sequence"/>
</dbReference>
<dbReference type="AlphaFoldDB" id="K1JRX8"/>
<comment type="catalytic activity">
    <reaction evidence="4">
        <text>hydroxyacetone + NADP(+) = methylglyoxal + NADPH + H(+)</text>
        <dbReference type="Rhea" id="RHEA:27986"/>
        <dbReference type="ChEBI" id="CHEBI:15378"/>
        <dbReference type="ChEBI" id="CHEBI:17158"/>
        <dbReference type="ChEBI" id="CHEBI:27957"/>
        <dbReference type="ChEBI" id="CHEBI:57783"/>
        <dbReference type="ChEBI" id="CHEBI:58349"/>
    </reaction>
</comment>
<dbReference type="PIRSF" id="PIRSF000097">
    <property type="entry name" value="AKR"/>
    <property type="match status" value="1"/>
</dbReference>
<accession>K1JRX8</accession>
<dbReference type="InterPro" id="IPR020471">
    <property type="entry name" value="AKR"/>
</dbReference>
<name>K1JRX8_9BURK</name>
<evidence type="ECO:0000256" key="6">
    <source>
        <dbReference type="PIRSR" id="PIRSR000097-2"/>
    </source>
</evidence>
<proteinExistence type="inferred from homology"/>
<dbReference type="EMBL" id="ADMG01000042">
    <property type="protein sequence ID" value="EKB30447.1"/>
    <property type="molecule type" value="Genomic_DNA"/>
</dbReference>
<feature type="domain" description="NADP-dependent oxidoreductase" evidence="8">
    <location>
        <begin position="20"/>
        <end position="268"/>
    </location>
</feature>
<dbReference type="PRINTS" id="PR00069">
    <property type="entry name" value="ALDKETRDTASE"/>
</dbReference>
<sequence>MFSSLADKLVLSNGVQMPGIGFGTWQVPTDSTLENAVSAALKLGYRFFDTAQIYGNASAIGRGVLLSDLPRAEIFISSKIWTSHRSYDGVMRAFTDIIEQLKTTYLDQLLIHWPATQGEPMIWQSQNAGTWRALEDLYEQGAVKVIGVSNFLPHHLVPLLARARIRPMVNQLEIHPGYPQFAAVNFCFKQNIAVQAWSPLGRGGLTHHPLLIELGEKYGVSPALIALRWSLQHGFIPVVKALDAEHMKSNLDAFGLTLEDEDMTRLDTMQQVAFSGLHPDTVTF</sequence>
<dbReference type="PATRIC" id="fig|742823.3.peg.1973"/>
<dbReference type="InterPro" id="IPR023210">
    <property type="entry name" value="NADP_OxRdtase_dom"/>
</dbReference>
<dbReference type="PANTHER" id="PTHR43827:SF3">
    <property type="entry name" value="NADP-DEPENDENT OXIDOREDUCTASE DOMAIN-CONTAINING PROTEIN"/>
    <property type="match status" value="1"/>
</dbReference>
<evidence type="ECO:0000256" key="4">
    <source>
        <dbReference type="ARBA" id="ARBA00049445"/>
    </source>
</evidence>
<dbReference type="InterPro" id="IPR036812">
    <property type="entry name" value="NAD(P)_OxRdtase_dom_sf"/>
</dbReference>
<evidence type="ECO:0000313" key="10">
    <source>
        <dbReference type="Proteomes" id="UP000005835"/>
    </source>
</evidence>
<dbReference type="STRING" id="742823.HMPREF9465_01975"/>
<evidence type="ECO:0000256" key="5">
    <source>
        <dbReference type="PIRSR" id="PIRSR000097-1"/>
    </source>
</evidence>
<keyword evidence="2" id="KW-0521">NADP</keyword>
<dbReference type="GO" id="GO:0016616">
    <property type="term" value="F:oxidoreductase activity, acting on the CH-OH group of donors, NAD or NADP as acceptor"/>
    <property type="evidence" value="ECO:0007669"/>
    <property type="project" value="UniProtKB-ARBA"/>
</dbReference>
<dbReference type="eggNOG" id="COG0656">
    <property type="taxonomic scope" value="Bacteria"/>
</dbReference>
<reference evidence="9 10" key="1">
    <citation type="submission" date="2012-05" db="EMBL/GenBank/DDBJ databases">
        <title>The Genome Sequence of Sutterella wadsworthensis 2_1_59BFAA.</title>
        <authorList>
            <consortium name="The Broad Institute Genome Sequencing Platform"/>
            <person name="Earl A."/>
            <person name="Ward D."/>
            <person name="Feldgarden M."/>
            <person name="Gevers D."/>
            <person name="Daigneault M."/>
            <person name="Strauss J."/>
            <person name="Allen-Vercoe E."/>
            <person name="Walker B."/>
            <person name="Young S.K."/>
            <person name="Zeng Q."/>
            <person name="Gargeya S."/>
            <person name="Fitzgerald M."/>
            <person name="Haas B."/>
            <person name="Abouelleil A."/>
            <person name="Alvarado L."/>
            <person name="Arachchi H.M."/>
            <person name="Berlin A.M."/>
            <person name="Chapman S.B."/>
            <person name="Goldberg J."/>
            <person name="Griggs A."/>
            <person name="Gujja S."/>
            <person name="Hansen M."/>
            <person name="Howarth C."/>
            <person name="Imamovic A."/>
            <person name="Larimer J."/>
            <person name="McCowen C."/>
            <person name="Montmayeur A."/>
            <person name="Murphy C."/>
            <person name="Neiman D."/>
            <person name="Pearson M."/>
            <person name="Priest M."/>
            <person name="Roberts A."/>
            <person name="Saif S."/>
            <person name="Shea T."/>
            <person name="Sisk P."/>
            <person name="Sykes S."/>
            <person name="Wortman J."/>
            <person name="Nusbaum C."/>
            <person name="Birren B."/>
        </authorList>
    </citation>
    <scope>NUCLEOTIDE SEQUENCE [LARGE SCALE GENOMIC DNA]</scope>
    <source>
        <strain evidence="9 10">2_1_59BFAA</strain>
    </source>
</reference>
<keyword evidence="3" id="KW-0560">Oxidoreductase</keyword>
<comment type="similarity">
    <text evidence="1">Belongs to the aldo/keto reductase family.</text>
</comment>
<protein>
    <recommendedName>
        <fullName evidence="8">NADP-dependent oxidoreductase domain-containing protein</fullName>
    </recommendedName>
</protein>
<dbReference type="PROSITE" id="PS00062">
    <property type="entry name" value="ALDOKETO_REDUCTASE_2"/>
    <property type="match status" value="1"/>
</dbReference>
<evidence type="ECO:0000256" key="3">
    <source>
        <dbReference type="ARBA" id="ARBA00023002"/>
    </source>
</evidence>
<evidence type="ECO:0000259" key="8">
    <source>
        <dbReference type="Pfam" id="PF00248"/>
    </source>
</evidence>
<dbReference type="PANTHER" id="PTHR43827">
    <property type="entry name" value="2,5-DIKETO-D-GLUCONIC ACID REDUCTASE"/>
    <property type="match status" value="1"/>
</dbReference>
<dbReference type="FunFam" id="3.20.20.100:FF:000002">
    <property type="entry name" value="2,5-diketo-D-gluconic acid reductase A"/>
    <property type="match status" value="1"/>
</dbReference>
<evidence type="ECO:0000256" key="1">
    <source>
        <dbReference type="ARBA" id="ARBA00007905"/>
    </source>
</evidence>
<evidence type="ECO:0000313" key="9">
    <source>
        <dbReference type="EMBL" id="EKB30447.1"/>
    </source>
</evidence>
<dbReference type="InterPro" id="IPR018170">
    <property type="entry name" value="Aldo/ket_reductase_CS"/>
</dbReference>
<dbReference type="Gene3D" id="3.20.20.100">
    <property type="entry name" value="NADP-dependent oxidoreductase domain"/>
    <property type="match status" value="1"/>
</dbReference>
<dbReference type="SUPFAM" id="SSF51430">
    <property type="entry name" value="NAD(P)-linked oxidoreductase"/>
    <property type="match status" value="1"/>
</dbReference>
<dbReference type="CDD" id="cd19071">
    <property type="entry name" value="AKR_AKR1-5-like"/>
    <property type="match status" value="1"/>
</dbReference>
<feature type="site" description="Lowers pKa of active site Tyr" evidence="7">
    <location>
        <position position="79"/>
    </location>
</feature>
<dbReference type="HOGENOM" id="CLU_023205_0_1_4"/>
<feature type="binding site" evidence="6">
    <location>
        <position position="112"/>
    </location>
    <ligand>
        <name>substrate</name>
    </ligand>
</feature>
<gene>
    <name evidence="9" type="ORF">HMPREF9465_01975</name>
</gene>
<evidence type="ECO:0000256" key="7">
    <source>
        <dbReference type="PIRSR" id="PIRSR000097-3"/>
    </source>
</evidence>
<dbReference type="Pfam" id="PF00248">
    <property type="entry name" value="Aldo_ket_red"/>
    <property type="match status" value="1"/>
</dbReference>
<dbReference type="RefSeq" id="WP_005436627.1">
    <property type="nucleotide sequence ID" value="NZ_JH815519.1"/>
</dbReference>
<evidence type="ECO:0000256" key="2">
    <source>
        <dbReference type="ARBA" id="ARBA00022857"/>
    </source>
</evidence>
<feature type="active site" description="Proton donor" evidence="5">
    <location>
        <position position="54"/>
    </location>
</feature>
<organism evidence="9 10">
    <name type="scientific">Sutterella wadsworthensis 2_1_59BFAA</name>
    <dbReference type="NCBI Taxonomy" id="742823"/>
    <lineage>
        <taxon>Bacteria</taxon>
        <taxon>Pseudomonadati</taxon>
        <taxon>Pseudomonadota</taxon>
        <taxon>Betaproteobacteria</taxon>
        <taxon>Burkholderiales</taxon>
        <taxon>Sutterellaceae</taxon>
        <taxon>Sutterella</taxon>
    </lineage>
</organism>
<keyword evidence="10" id="KW-1185">Reference proteome</keyword>
<comment type="caution">
    <text evidence="9">The sequence shown here is derived from an EMBL/GenBank/DDBJ whole genome shotgun (WGS) entry which is preliminary data.</text>
</comment>